<dbReference type="Gene3D" id="3.90.190.10">
    <property type="entry name" value="Protein tyrosine phosphatase superfamily"/>
    <property type="match status" value="1"/>
</dbReference>
<evidence type="ECO:0000256" key="11">
    <source>
        <dbReference type="ARBA" id="ARBA00023170"/>
    </source>
</evidence>
<evidence type="ECO:0000313" key="20">
    <source>
        <dbReference type="EnsemblMetazoa" id="PPA19805.1"/>
    </source>
</evidence>
<evidence type="ECO:0000256" key="13">
    <source>
        <dbReference type="ARBA" id="ARBA00023257"/>
    </source>
</evidence>
<dbReference type="InterPro" id="IPR000242">
    <property type="entry name" value="PTP_cat"/>
</dbReference>
<keyword evidence="5" id="KW-0732">Signal</keyword>
<evidence type="ECO:0000256" key="8">
    <source>
        <dbReference type="ARBA" id="ARBA00023054"/>
    </source>
</evidence>
<dbReference type="GO" id="GO:0007614">
    <property type="term" value="P:short-term memory"/>
    <property type="evidence" value="ECO:0007669"/>
    <property type="project" value="EnsemblMetazoa"/>
</dbReference>
<dbReference type="InterPro" id="IPR016130">
    <property type="entry name" value="Tyr_Pase_AS"/>
</dbReference>
<dbReference type="GO" id="GO:0019899">
    <property type="term" value="F:enzyme binding"/>
    <property type="evidence" value="ECO:0007669"/>
    <property type="project" value="EnsemblMetazoa"/>
</dbReference>
<dbReference type="SMART" id="SM00079">
    <property type="entry name" value="PBPe"/>
    <property type="match status" value="1"/>
</dbReference>
<evidence type="ECO:0000256" key="19">
    <source>
        <dbReference type="SAM" id="Phobius"/>
    </source>
</evidence>
<keyword evidence="3" id="KW-1003">Cell membrane</keyword>
<dbReference type="GO" id="GO:0004725">
    <property type="term" value="F:protein tyrosine phosphatase activity"/>
    <property type="evidence" value="ECO:0007669"/>
    <property type="project" value="InterPro"/>
</dbReference>
<dbReference type="FunFam" id="3.40.190.10:FF:000078">
    <property type="entry name" value="glutamate receptor ionotropic, NMDA 3B"/>
    <property type="match status" value="1"/>
</dbReference>
<keyword evidence="14" id="KW-1071">Ligand-gated ion channel</keyword>
<dbReference type="InterPro" id="IPR001320">
    <property type="entry name" value="Iontro_rcpt_C"/>
</dbReference>
<dbReference type="GO" id="GO:0005886">
    <property type="term" value="C:plasma membrane"/>
    <property type="evidence" value="ECO:0000318"/>
    <property type="project" value="GO_Central"/>
</dbReference>
<feature type="transmembrane region" description="Helical" evidence="19">
    <location>
        <begin position="1210"/>
        <end position="1232"/>
    </location>
</feature>
<dbReference type="PRINTS" id="PR00700">
    <property type="entry name" value="PRTYPHPHTASE"/>
</dbReference>
<accession>A0A8R1UCY7</accession>
<dbReference type="GO" id="GO:0098839">
    <property type="term" value="C:postsynaptic density membrane"/>
    <property type="evidence" value="ECO:0000318"/>
    <property type="project" value="GO_Central"/>
</dbReference>
<keyword evidence="4 19" id="KW-0812">Transmembrane</keyword>
<dbReference type="GO" id="GO:0009986">
    <property type="term" value="C:cell surface"/>
    <property type="evidence" value="ECO:0007669"/>
    <property type="project" value="EnsemblMetazoa"/>
</dbReference>
<comment type="similarity">
    <text evidence="1">Belongs to the glutamate-gated ion channel (TC 1.A.10.1) family.</text>
</comment>
<evidence type="ECO:0000256" key="2">
    <source>
        <dbReference type="ARBA" id="ARBA00022448"/>
    </source>
</evidence>
<dbReference type="PANTHER" id="PTHR18966">
    <property type="entry name" value="IONOTROPIC GLUTAMATE RECEPTOR"/>
    <property type="match status" value="1"/>
</dbReference>
<evidence type="ECO:0000256" key="18">
    <source>
        <dbReference type="SAM" id="MobiDB-lite"/>
    </source>
</evidence>
<dbReference type="GO" id="GO:0050913">
    <property type="term" value="P:sensory perception of bitter taste"/>
    <property type="evidence" value="ECO:0007669"/>
    <property type="project" value="EnsemblMetazoa"/>
</dbReference>
<dbReference type="GO" id="GO:0043025">
    <property type="term" value="C:neuronal cell body"/>
    <property type="evidence" value="ECO:0007669"/>
    <property type="project" value="EnsemblMetazoa"/>
</dbReference>
<keyword evidence="6 19" id="KW-1133">Transmembrane helix</keyword>
<dbReference type="GO" id="GO:0035249">
    <property type="term" value="P:synaptic transmission, glutamatergic"/>
    <property type="evidence" value="ECO:0000318"/>
    <property type="project" value="GO_Central"/>
</dbReference>
<feature type="region of interest" description="Disordered" evidence="18">
    <location>
        <begin position="1"/>
        <end position="48"/>
    </location>
</feature>
<dbReference type="Pfam" id="PF10613">
    <property type="entry name" value="Lig_chan-Glu_bd"/>
    <property type="match status" value="1"/>
</dbReference>
<dbReference type="Pfam" id="PF00102">
    <property type="entry name" value="Y_phosphatase"/>
    <property type="match status" value="1"/>
</dbReference>
<feature type="region of interest" description="Disordered" evidence="18">
    <location>
        <begin position="359"/>
        <end position="383"/>
    </location>
</feature>
<keyword evidence="9" id="KW-0406">Ion transport</keyword>
<dbReference type="GO" id="GO:0004970">
    <property type="term" value="F:glutamate-gated receptor activity"/>
    <property type="evidence" value="ECO:0007669"/>
    <property type="project" value="EnsemblMetazoa"/>
</dbReference>
<dbReference type="GO" id="GO:0097038">
    <property type="term" value="C:perinuclear endoplasmic reticulum"/>
    <property type="evidence" value="ECO:0007669"/>
    <property type="project" value="EnsemblMetazoa"/>
</dbReference>
<dbReference type="SUPFAM" id="SSF52799">
    <property type="entry name" value="(Phosphotyrosine protein) phosphatases II"/>
    <property type="match status" value="1"/>
</dbReference>
<keyword evidence="8" id="KW-0175">Coiled coil</keyword>
<dbReference type="GO" id="GO:0043056">
    <property type="term" value="P:forward locomotion"/>
    <property type="evidence" value="ECO:0007669"/>
    <property type="project" value="EnsemblMetazoa"/>
</dbReference>
<dbReference type="GO" id="GO:0050804">
    <property type="term" value="P:modulation of chemical synaptic transmission"/>
    <property type="evidence" value="ECO:0000318"/>
    <property type="project" value="GO_Central"/>
</dbReference>
<dbReference type="Gene3D" id="3.40.50.2300">
    <property type="match status" value="2"/>
</dbReference>
<protein>
    <recommendedName>
        <fullName evidence="17">Glutamate receptor 1</fullName>
    </recommendedName>
</protein>
<keyword evidence="21" id="KW-1185">Reference proteome</keyword>
<dbReference type="InterPro" id="IPR015683">
    <property type="entry name" value="Ionotropic_Glu_rcpt"/>
</dbReference>
<keyword evidence="11" id="KW-0675">Receptor</keyword>
<dbReference type="PROSITE" id="PS50056">
    <property type="entry name" value="TYR_PHOSPHATASE_2"/>
    <property type="match status" value="1"/>
</dbReference>
<keyword evidence="13" id="KW-0628">Postsynaptic cell membrane</keyword>
<dbReference type="SMART" id="SM00194">
    <property type="entry name" value="PTPc"/>
    <property type="match status" value="1"/>
</dbReference>
<dbReference type="SMART" id="SM00404">
    <property type="entry name" value="PTPc_motif"/>
    <property type="match status" value="1"/>
</dbReference>
<gene>
    <name evidence="20" type="primary">WBGene00109359</name>
</gene>
<dbReference type="GO" id="GO:0009612">
    <property type="term" value="P:response to mechanical stimulus"/>
    <property type="evidence" value="ECO:0007669"/>
    <property type="project" value="EnsemblMetazoa"/>
</dbReference>
<evidence type="ECO:0000256" key="7">
    <source>
        <dbReference type="ARBA" id="ARBA00023018"/>
    </source>
</evidence>
<evidence type="ECO:0000256" key="9">
    <source>
        <dbReference type="ARBA" id="ARBA00023065"/>
    </source>
</evidence>
<dbReference type="GO" id="GO:1905850">
    <property type="term" value="P:positive regulation of forward locomotion"/>
    <property type="evidence" value="ECO:0007669"/>
    <property type="project" value="EnsemblMetazoa"/>
</dbReference>
<evidence type="ECO:0000256" key="17">
    <source>
        <dbReference type="ARBA" id="ARBA00072754"/>
    </source>
</evidence>
<evidence type="ECO:0000256" key="3">
    <source>
        <dbReference type="ARBA" id="ARBA00022475"/>
    </source>
</evidence>
<evidence type="ECO:0000256" key="1">
    <source>
        <dbReference type="ARBA" id="ARBA00008685"/>
    </source>
</evidence>
<dbReference type="FunFam" id="3.90.190.10:FF:000226">
    <property type="entry name" value="Riok-3"/>
    <property type="match status" value="1"/>
</dbReference>
<dbReference type="GO" id="GO:0008328">
    <property type="term" value="C:ionotropic glutamate receptor complex"/>
    <property type="evidence" value="ECO:0007669"/>
    <property type="project" value="EnsemblMetazoa"/>
</dbReference>
<dbReference type="InterPro" id="IPR001828">
    <property type="entry name" value="ANF_lig-bd_rcpt"/>
</dbReference>
<feature type="compositionally biased region" description="Basic and acidic residues" evidence="18">
    <location>
        <begin position="11"/>
        <end position="48"/>
    </location>
</feature>
<dbReference type="Pfam" id="PF01094">
    <property type="entry name" value="ANF_receptor"/>
    <property type="match status" value="1"/>
</dbReference>
<evidence type="ECO:0000256" key="14">
    <source>
        <dbReference type="ARBA" id="ARBA00023286"/>
    </source>
</evidence>
<name>A0A2A6BJD4_PRIPA</name>
<dbReference type="InterPro" id="IPR003595">
    <property type="entry name" value="Tyr_Pase_cat"/>
</dbReference>
<dbReference type="SUPFAM" id="SSF53850">
    <property type="entry name" value="Periplasmic binding protein-like II"/>
    <property type="match status" value="1"/>
</dbReference>
<organism evidence="20 21">
    <name type="scientific">Pristionchus pacificus</name>
    <name type="common">Parasitic nematode worm</name>
    <dbReference type="NCBI Taxonomy" id="54126"/>
    <lineage>
        <taxon>Eukaryota</taxon>
        <taxon>Metazoa</taxon>
        <taxon>Ecdysozoa</taxon>
        <taxon>Nematoda</taxon>
        <taxon>Chromadorea</taxon>
        <taxon>Rhabditida</taxon>
        <taxon>Rhabditina</taxon>
        <taxon>Diplogasteromorpha</taxon>
        <taxon>Diplogasteroidea</taxon>
        <taxon>Neodiplogasteridae</taxon>
        <taxon>Pristionchus</taxon>
    </lineage>
</organism>
<evidence type="ECO:0000256" key="6">
    <source>
        <dbReference type="ARBA" id="ARBA00022989"/>
    </source>
</evidence>
<dbReference type="InterPro" id="IPR029021">
    <property type="entry name" value="Prot-tyrosine_phosphatase-like"/>
</dbReference>
<dbReference type="GO" id="GO:0008066">
    <property type="term" value="F:glutamate receptor activity"/>
    <property type="evidence" value="ECO:0000318"/>
    <property type="project" value="GO_Central"/>
</dbReference>
<dbReference type="GO" id="GO:1905852">
    <property type="term" value="P:positive regulation of backward locomotion"/>
    <property type="evidence" value="ECO:0007669"/>
    <property type="project" value="EnsemblMetazoa"/>
</dbReference>
<proteinExistence type="inferred from homology"/>
<reference evidence="20" key="2">
    <citation type="submission" date="2022-06" db="UniProtKB">
        <authorList>
            <consortium name="EnsemblMetazoa"/>
        </authorList>
    </citation>
    <scope>IDENTIFICATION</scope>
    <source>
        <strain evidence="20">PS312</strain>
    </source>
</reference>
<dbReference type="InterPro" id="IPR000387">
    <property type="entry name" value="Tyr_Pase_dom"/>
</dbReference>
<dbReference type="SMART" id="SM00918">
    <property type="entry name" value="Lig_chan-Glu_bd"/>
    <property type="match status" value="1"/>
</dbReference>
<feature type="transmembrane region" description="Helical" evidence="19">
    <location>
        <begin position="946"/>
        <end position="964"/>
    </location>
</feature>
<evidence type="ECO:0000313" key="21">
    <source>
        <dbReference type="Proteomes" id="UP000005239"/>
    </source>
</evidence>
<dbReference type="GO" id="GO:0008306">
    <property type="term" value="P:associative learning"/>
    <property type="evidence" value="ECO:0007669"/>
    <property type="project" value="EnsemblMetazoa"/>
</dbReference>
<dbReference type="Proteomes" id="UP000005239">
    <property type="component" value="Unassembled WGS sequence"/>
</dbReference>
<dbReference type="CDD" id="cd06380">
    <property type="entry name" value="PBP1_iGluR_AMPA"/>
    <property type="match status" value="1"/>
</dbReference>
<evidence type="ECO:0000256" key="10">
    <source>
        <dbReference type="ARBA" id="ARBA00023136"/>
    </source>
</evidence>
<keyword evidence="12" id="KW-0325">Glycoprotein</keyword>
<comment type="subcellular location">
    <subcellularLocation>
        <location evidence="16">Postsynaptic cell membrane</location>
        <topology evidence="16">Multi-pass membrane protein</topology>
    </subcellularLocation>
</comment>
<dbReference type="GO" id="GO:0032589">
    <property type="term" value="C:neuron projection membrane"/>
    <property type="evidence" value="ECO:0007669"/>
    <property type="project" value="EnsemblMetazoa"/>
</dbReference>
<feature type="transmembrane region" description="Helical" evidence="19">
    <location>
        <begin position="1021"/>
        <end position="1043"/>
    </location>
</feature>
<dbReference type="PROSITE" id="PS00383">
    <property type="entry name" value="TYR_PHOSPHATASE_1"/>
    <property type="match status" value="1"/>
</dbReference>
<dbReference type="CDD" id="cd00047">
    <property type="entry name" value="PTPc"/>
    <property type="match status" value="1"/>
</dbReference>
<evidence type="ECO:0000256" key="5">
    <source>
        <dbReference type="ARBA" id="ARBA00022729"/>
    </source>
</evidence>
<dbReference type="InterPro" id="IPR019594">
    <property type="entry name" value="Glu/Gly-bd"/>
</dbReference>
<dbReference type="EnsemblMetazoa" id="PPA19805.1">
    <property type="protein sequence ID" value="PPA19805.1"/>
    <property type="gene ID" value="WBGene00109359"/>
</dbReference>
<keyword evidence="15" id="KW-0407">Ion channel</keyword>
<dbReference type="GO" id="GO:0008344">
    <property type="term" value="P:adult locomotory behavior"/>
    <property type="evidence" value="ECO:0007669"/>
    <property type="project" value="EnsemblMetazoa"/>
</dbReference>
<dbReference type="GO" id="GO:0006972">
    <property type="term" value="P:hyperosmotic response"/>
    <property type="evidence" value="ECO:0007669"/>
    <property type="project" value="EnsemblMetazoa"/>
</dbReference>
<feature type="region of interest" description="Disordered" evidence="18">
    <location>
        <begin position="1267"/>
        <end position="1310"/>
    </location>
</feature>
<dbReference type="InterPro" id="IPR028082">
    <property type="entry name" value="Peripla_BP_I"/>
</dbReference>
<dbReference type="GO" id="GO:0046959">
    <property type="term" value="P:habituation"/>
    <property type="evidence" value="ECO:0007669"/>
    <property type="project" value="EnsemblMetazoa"/>
</dbReference>
<keyword evidence="2" id="KW-0813">Transport</keyword>
<sequence>MSKSTPGSKEPLGRNKREKPSAPKEGRRKKSVEDVEEKPKKGGDEKTVDEKTAIANKKAWAKKLHNLNCKEMSMEFNAKMKRFMASGVTVNTCKTDANQLKNRYADVVCIDQTRVTLKNRGKDDDYIHANWVGSPAPGATKYICTQAPLKETQEDFWHMCFTEKVSLILMLCNFTEGADMEKCSHYFPEKPKEKIKFGPYTVTMKEKLDELEIEDTDFSLMEIKCKDETVKVKHCFMRYWVDNCAPVETEPILKLWRWVRKYHNDRPVVVHCSAGVGRTSTFVGIELASHRIASNPDIHMLDIVKELRKQRYQSVQAHVQFLYLHYLVLDYFVQEKIADAYDKQDSKFVKEYRKHAAKRTTRAKKQSANQKQEVEEDSKPDRNKMDSNMRCLILLLYLFQPSLPYPNKIPIKSFTISIENGHLVEKAVKYSRDEMNRRESPPFRLSLDHIEIKKEPTEAYDMITTVCQELKEGAMGIISLKDGRGYDSLKGLSENLEIPLISLNPPSFPPEYPSRLEVSLWPSPAEVVADFIIHKGWSDLIMMSDTHNSGISFPYLWSKVRERSNETIVGQVIQLPLEEEKFDDFLRKFNLMRGDKINRILIDTTSTSRLQKLLSTIRAAQFNQGNYHYVIVNFEFLPYDVAMFENGNINISGFQIIDREHKQYWDLKKHLEEKKDESEISLDHYTDITARVALAHDTVIAAFHGFLRALSQNDSIFSKSFRHGKLYNRGYRGIYCDPSTDRENPARPYSSFEHGDMIGAALHGIDIDSRDGTLTGRIQFDRFGHRINYHVNVIDLVSNMRSVYNRKEALSWVQGKGFILNQTISDHTRKNHEDLNNRIVKPFRDEYCIDLLNLLQDKIDGFNYEIVMRDKAGSKRPDGSWDGLVGDLLNGDIDVALASLTINQDRERVVDFSKPFMTTGISIMIKKPDKQEFSVFSFMQPLSTEIWMYIIFAYVGVSVVIFLVSRFSPYEWRVEETIRGGFTISNDFSVYNCLWFTLAAFMQQGTDILPRSISGRIASSAWWFFTMIIVSSYTANLAAFLTLEKMQAPIESVEDLAKQTKIKYGIQQGGSTAQFFRHSSVQIYQRMWRYMESQVPSVFVSSYAEGIDRVRNQKGRYAFLLEATANEYENTRRPCDTMKVGANLNSIGYGVATPFGSDLKDPINLAILALQERGELKKLENKWWYDRGQCDQGMNQDGSSASLNLSKVAGIFYILMGGMIASMIAALGEFLYRSRIEARKADPQLCGNFARNLKTALSSQLQLSMKGGATAHPGTNSHEALKRQKAASFLPASSEGVDGKTQPFPFNTAV</sequence>
<reference evidence="21" key="1">
    <citation type="journal article" date="2008" name="Nat. Genet.">
        <title>The Pristionchus pacificus genome provides a unique perspective on nematode lifestyle and parasitism.</title>
        <authorList>
            <person name="Dieterich C."/>
            <person name="Clifton S.W."/>
            <person name="Schuster L.N."/>
            <person name="Chinwalla A."/>
            <person name="Delehaunty K."/>
            <person name="Dinkelacker I."/>
            <person name="Fulton L."/>
            <person name="Fulton R."/>
            <person name="Godfrey J."/>
            <person name="Minx P."/>
            <person name="Mitreva M."/>
            <person name="Roeseler W."/>
            <person name="Tian H."/>
            <person name="Witte H."/>
            <person name="Yang S.P."/>
            <person name="Wilson R.K."/>
            <person name="Sommer R.J."/>
        </authorList>
    </citation>
    <scope>NUCLEOTIDE SEQUENCE [LARGE SCALE GENOMIC DNA]</scope>
    <source>
        <strain evidence="21">PS312</strain>
    </source>
</reference>
<dbReference type="GO" id="GO:0001966">
    <property type="term" value="P:thigmotaxis"/>
    <property type="evidence" value="ECO:0007669"/>
    <property type="project" value="EnsemblMetazoa"/>
</dbReference>
<evidence type="ECO:0000256" key="16">
    <source>
        <dbReference type="ARBA" id="ARBA00034104"/>
    </source>
</evidence>
<keyword evidence="7" id="KW-0770">Synapse</keyword>
<dbReference type="GO" id="GO:0030425">
    <property type="term" value="C:dendrite"/>
    <property type="evidence" value="ECO:0007669"/>
    <property type="project" value="EnsemblMetazoa"/>
</dbReference>
<evidence type="ECO:0000256" key="12">
    <source>
        <dbReference type="ARBA" id="ARBA00023180"/>
    </source>
</evidence>
<dbReference type="Gene3D" id="3.40.190.10">
    <property type="entry name" value="Periplasmic binding protein-like II"/>
    <property type="match status" value="2"/>
</dbReference>
<dbReference type="Pfam" id="PF00060">
    <property type="entry name" value="Lig_chan"/>
    <property type="match status" value="1"/>
</dbReference>
<dbReference type="PROSITE" id="PS50055">
    <property type="entry name" value="TYR_PHOSPHATASE_PTP"/>
    <property type="match status" value="1"/>
</dbReference>
<dbReference type="GO" id="GO:0007631">
    <property type="term" value="P:feeding behavior"/>
    <property type="evidence" value="ECO:0007669"/>
    <property type="project" value="EnsemblMetazoa"/>
</dbReference>
<keyword evidence="10 19" id="KW-0472">Membrane</keyword>
<dbReference type="SUPFAM" id="SSF53822">
    <property type="entry name" value="Periplasmic binding protein-like I"/>
    <property type="match status" value="1"/>
</dbReference>
<dbReference type="FunFam" id="3.40.190.10:FF:000241">
    <property type="entry name" value="Glutamate receptor 2"/>
    <property type="match status" value="1"/>
</dbReference>
<evidence type="ECO:0000256" key="4">
    <source>
        <dbReference type="ARBA" id="ARBA00022692"/>
    </source>
</evidence>
<dbReference type="Gene3D" id="1.10.287.70">
    <property type="match status" value="1"/>
</dbReference>
<dbReference type="FunFam" id="1.10.287.70:FF:000064">
    <property type="entry name" value="Glutamate receptor ionotropic, kainate"/>
    <property type="match status" value="1"/>
</dbReference>
<evidence type="ECO:0000256" key="15">
    <source>
        <dbReference type="ARBA" id="ARBA00023303"/>
    </source>
</evidence>
<dbReference type="GO" id="GO:1904315">
    <property type="term" value="F:transmitter-gated monoatomic ion channel activity involved in regulation of postsynaptic membrane potential"/>
    <property type="evidence" value="ECO:0000318"/>
    <property type="project" value="GO_Central"/>
</dbReference>
<accession>A0A2A6BJD4</accession>